<reference evidence="2 3" key="1">
    <citation type="submission" date="2008-05" db="EMBL/GenBank/DDBJ databases">
        <title>Complete sequence of Chlorobium limicola DSM 245.</title>
        <authorList>
            <consortium name="US DOE Joint Genome Institute"/>
            <person name="Lucas S."/>
            <person name="Copeland A."/>
            <person name="Lapidus A."/>
            <person name="Glavina del Rio T."/>
            <person name="Dalin E."/>
            <person name="Tice H."/>
            <person name="Bruce D."/>
            <person name="Goodwin L."/>
            <person name="Pitluck S."/>
            <person name="Schmutz J."/>
            <person name="Larimer F."/>
            <person name="Land M."/>
            <person name="Hauser L."/>
            <person name="Kyrpides N."/>
            <person name="Ovchinnikova G."/>
            <person name="Zhao F."/>
            <person name="Li T."/>
            <person name="Liu Z."/>
            <person name="Overmann J."/>
            <person name="Bryant D.A."/>
            <person name="Richardson P."/>
        </authorList>
    </citation>
    <scope>NUCLEOTIDE SEQUENCE [LARGE SCALE GENOMIC DNA]</scope>
    <source>
        <strain evidence="3">DSM 245 / NBRC 103803 / 6330</strain>
    </source>
</reference>
<sequence length="206" mass="23368">MKLLRIKIRSWTASFRYPIFVAGFQPTLPMPPLSTIYGLISAAKGNIVTPEETSVGYVFSYQAKAVDLETIYEIEGLKAKSNVANREFLFDNELYLYLTNLDLESVFRRPHHPILLGRSTELAMIEEVKILELKEKTGVKVGKTLMPIPAKGFYGALQALPTHFSDEVNRKALGTKPFLMVEEMITTTENPVPFDEEKKWGVFLHQ</sequence>
<dbReference type="GO" id="GO:0051607">
    <property type="term" value="P:defense response to virus"/>
    <property type="evidence" value="ECO:0007669"/>
    <property type="project" value="UniProtKB-KW"/>
</dbReference>
<gene>
    <name evidence="2" type="ordered locus">Clim_0443</name>
</gene>
<dbReference type="Proteomes" id="UP000008841">
    <property type="component" value="Chromosome"/>
</dbReference>
<dbReference type="NCBIfam" id="TIGR02593">
    <property type="entry name" value="CRISPR_cas5"/>
    <property type="match status" value="1"/>
</dbReference>
<dbReference type="HOGENOM" id="CLU_102545_0_0_10"/>
<accession>B3EG03</accession>
<dbReference type="RefSeq" id="WP_012465417.1">
    <property type="nucleotide sequence ID" value="NC_010803.1"/>
</dbReference>
<dbReference type="KEGG" id="cli:Clim_0443"/>
<proteinExistence type="predicted"/>
<evidence type="ECO:0000256" key="1">
    <source>
        <dbReference type="ARBA" id="ARBA00023118"/>
    </source>
</evidence>
<dbReference type="AlphaFoldDB" id="B3EG03"/>
<keyword evidence="1" id="KW-0051">Antiviral defense</keyword>
<dbReference type="InterPro" id="IPR013422">
    <property type="entry name" value="CRISPR-assoc_prot_Cas5_N"/>
</dbReference>
<dbReference type="eggNOG" id="COG1688">
    <property type="taxonomic scope" value="Bacteria"/>
</dbReference>
<organism evidence="2 3">
    <name type="scientific">Chlorobium limicola (strain DSM 245 / NBRC 103803 / 6330)</name>
    <dbReference type="NCBI Taxonomy" id="290315"/>
    <lineage>
        <taxon>Bacteria</taxon>
        <taxon>Pseudomonadati</taxon>
        <taxon>Chlorobiota</taxon>
        <taxon>Chlorobiia</taxon>
        <taxon>Chlorobiales</taxon>
        <taxon>Chlorobiaceae</taxon>
        <taxon>Chlorobium/Pelodictyon group</taxon>
        <taxon>Chlorobium</taxon>
    </lineage>
</organism>
<dbReference type="STRING" id="290315.Clim_0443"/>
<dbReference type="InterPro" id="IPR013337">
    <property type="entry name" value="CRISPR-assoc_prot_Cas5_Tneap"/>
</dbReference>
<dbReference type="EMBL" id="CP001097">
    <property type="protein sequence ID" value="ACD89536.1"/>
    <property type="molecule type" value="Genomic_DNA"/>
</dbReference>
<evidence type="ECO:0000313" key="3">
    <source>
        <dbReference type="Proteomes" id="UP000008841"/>
    </source>
</evidence>
<dbReference type="NCBIfam" id="TIGR01895">
    <property type="entry name" value="cas_Cas5t"/>
    <property type="match status" value="1"/>
</dbReference>
<evidence type="ECO:0000313" key="2">
    <source>
        <dbReference type="EMBL" id="ACD89536.1"/>
    </source>
</evidence>
<dbReference type="CDD" id="cd09693">
    <property type="entry name" value="Cas5_I"/>
    <property type="match status" value="1"/>
</dbReference>
<protein>
    <submittedName>
        <fullName evidence="2">CRISPR-associated protein Cas5 family</fullName>
    </submittedName>
</protein>
<dbReference type="OrthoDB" id="58845at2"/>
<name>B3EG03_CHLL2</name>